<evidence type="ECO:0000256" key="1">
    <source>
        <dbReference type="SAM" id="MobiDB-lite"/>
    </source>
</evidence>
<organism evidence="3 4">
    <name type="scientific">Glarea lozoyensis (strain ATCC 20868 / MF5171)</name>
    <dbReference type="NCBI Taxonomy" id="1116229"/>
    <lineage>
        <taxon>Eukaryota</taxon>
        <taxon>Fungi</taxon>
        <taxon>Dikarya</taxon>
        <taxon>Ascomycota</taxon>
        <taxon>Pezizomycotina</taxon>
        <taxon>Leotiomycetes</taxon>
        <taxon>Helotiales</taxon>
        <taxon>Helotiaceae</taxon>
        <taxon>Glarea</taxon>
    </lineage>
</organism>
<dbReference type="EMBL" id="KE145367">
    <property type="protein sequence ID" value="EPE29075.1"/>
    <property type="molecule type" value="Genomic_DNA"/>
</dbReference>
<name>S3CTS3_GLAL2</name>
<evidence type="ECO:0000256" key="2">
    <source>
        <dbReference type="SAM" id="Phobius"/>
    </source>
</evidence>
<keyword evidence="2" id="KW-0812">Transmembrane</keyword>
<evidence type="ECO:0000313" key="3">
    <source>
        <dbReference type="EMBL" id="EPE29075.1"/>
    </source>
</evidence>
<keyword evidence="2" id="KW-1133">Transmembrane helix</keyword>
<dbReference type="KEGG" id="glz:GLAREA_00233"/>
<feature type="transmembrane region" description="Helical" evidence="2">
    <location>
        <begin position="139"/>
        <end position="162"/>
    </location>
</feature>
<proteinExistence type="predicted"/>
<dbReference type="Proteomes" id="UP000016922">
    <property type="component" value="Unassembled WGS sequence"/>
</dbReference>
<feature type="region of interest" description="Disordered" evidence="1">
    <location>
        <begin position="14"/>
        <end position="92"/>
    </location>
</feature>
<dbReference type="eggNOG" id="ENOG502SYCV">
    <property type="taxonomic scope" value="Eukaryota"/>
</dbReference>
<accession>S3CTS3</accession>
<keyword evidence="4" id="KW-1185">Reference proteome</keyword>
<reference evidence="3 4" key="1">
    <citation type="journal article" date="2013" name="BMC Genomics">
        <title>Genomics-driven discovery of the pneumocandin biosynthetic gene cluster in the fungus Glarea lozoyensis.</title>
        <authorList>
            <person name="Chen L."/>
            <person name="Yue Q."/>
            <person name="Zhang X."/>
            <person name="Xiang M."/>
            <person name="Wang C."/>
            <person name="Li S."/>
            <person name="Che Y."/>
            <person name="Ortiz-Lopez F.J."/>
            <person name="Bills G.F."/>
            <person name="Liu X."/>
            <person name="An Z."/>
        </authorList>
    </citation>
    <scope>NUCLEOTIDE SEQUENCE [LARGE SCALE GENOMIC DNA]</scope>
    <source>
        <strain evidence="4">ATCC 20868 / MF5171</strain>
    </source>
</reference>
<dbReference type="RefSeq" id="XP_008083184.1">
    <property type="nucleotide sequence ID" value="XM_008084993.1"/>
</dbReference>
<dbReference type="OMA" id="MNIAKMF"/>
<dbReference type="GeneID" id="19459293"/>
<evidence type="ECO:0000313" key="4">
    <source>
        <dbReference type="Proteomes" id="UP000016922"/>
    </source>
</evidence>
<dbReference type="OrthoDB" id="5398396at2759"/>
<protein>
    <submittedName>
        <fullName evidence="3">Uncharacterized protein</fullName>
    </submittedName>
</protein>
<dbReference type="AlphaFoldDB" id="S3CTS3"/>
<feature type="compositionally biased region" description="Basic residues" evidence="1">
    <location>
        <begin position="21"/>
        <end position="42"/>
    </location>
</feature>
<dbReference type="HOGENOM" id="CLU_1138571_0_0_1"/>
<sequence length="236" mass="25196">MGWFDGGSSLADWAPGASSSSHKHHRSHSHDKHHRSSSHHRSSGSIFGGGDHHKHNSSKASFFGGDSKRNRSSSSIFGSGDHKHNSSRSSFFGGFGGGGRSSSYYKRSPRGGFMKRAYSKLRRLLRDLIYYMKKNPMKVFMLVIMPLITGGALTGLLHKFGIRLPHGLEKMMGGARGGGGVGHDRHGGMQFERTHVEGSGPLGAMGGAMESMGGVSNVVGAMGGIGSAMKMAKMFM</sequence>
<gene>
    <name evidence="3" type="ORF">GLAREA_00233</name>
</gene>
<keyword evidence="2" id="KW-0472">Membrane</keyword>
<dbReference type="STRING" id="1116229.S3CTS3"/>